<gene>
    <name evidence="1" type="ORF">MNB_SV-3-432</name>
</gene>
<protein>
    <recommendedName>
        <fullName evidence="2">Serine kinase of the HPr protein, regulates carbohydrate metabolism</fullName>
    </recommendedName>
</protein>
<name>A0A1W1CXW2_9ZZZZ</name>
<evidence type="ECO:0008006" key="2">
    <source>
        <dbReference type="Google" id="ProtNLM"/>
    </source>
</evidence>
<dbReference type="Gene3D" id="3.40.50.300">
    <property type="entry name" value="P-loop containing nucleotide triphosphate hydrolases"/>
    <property type="match status" value="1"/>
</dbReference>
<dbReference type="SUPFAM" id="SSF53795">
    <property type="entry name" value="PEP carboxykinase-like"/>
    <property type="match status" value="1"/>
</dbReference>
<dbReference type="InterPro" id="IPR027417">
    <property type="entry name" value="P-loop_NTPase"/>
</dbReference>
<evidence type="ECO:0000313" key="1">
    <source>
        <dbReference type="EMBL" id="SFV70644.1"/>
    </source>
</evidence>
<organism evidence="1">
    <name type="scientific">hydrothermal vent metagenome</name>
    <dbReference type="NCBI Taxonomy" id="652676"/>
    <lineage>
        <taxon>unclassified sequences</taxon>
        <taxon>metagenomes</taxon>
        <taxon>ecological metagenomes</taxon>
    </lineage>
</organism>
<reference evidence="1" key="1">
    <citation type="submission" date="2016-10" db="EMBL/GenBank/DDBJ databases">
        <authorList>
            <person name="de Groot N.N."/>
        </authorList>
    </citation>
    <scope>NUCLEOTIDE SEQUENCE</scope>
</reference>
<dbReference type="EMBL" id="FPHI01000052">
    <property type="protein sequence ID" value="SFV70644.1"/>
    <property type="molecule type" value="Genomic_DNA"/>
</dbReference>
<dbReference type="AlphaFoldDB" id="A0A1W1CXW2"/>
<accession>A0A1W1CXW2</accession>
<proteinExistence type="predicted"/>
<sequence>MIHGHQFIFRDEPLLREEYEAFSLLYPPQTHDSTIEVIKATDVGVIKKFAYQSDWRLLSAQNVRYWSHLPFEKVGKGESWGLEVKGVLFLLWEASTRKIIYIKDKGFTPYRLRFWIYHTFFSIVLDLEEKYTMMHVGAVEIARKPVFFSAPSFGGKSTLTDYFLKQGHTLFSDDSLPVHRENDRYFAIPSFPYHRPYRKPEELGYFVENFAKTKKPIHAVYLLERVEADEDIYITVLQGIEKYEALHFSNFIDFSFTKKRRFLFFSQMAKYLPVYKITLPWDLKRLNEVYCMIVEHSQSFVDKS</sequence>